<dbReference type="EMBL" id="JAAWVQ010103257">
    <property type="protein sequence ID" value="MBN3280945.1"/>
    <property type="molecule type" value="Genomic_DNA"/>
</dbReference>
<dbReference type="InterPro" id="IPR001254">
    <property type="entry name" value="Trypsin_dom"/>
</dbReference>
<reference evidence="9" key="1">
    <citation type="journal article" date="2021" name="Cell">
        <title>Tracing the genetic footprints of vertebrate landing in non-teleost ray-finned fishes.</title>
        <authorList>
            <person name="Bi X."/>
            <person name="Wang K."/>
            <person name="Yang L."/>
            <person name="Pan H."/>
            <person name="Jiang H."/>
            <person name="Wei Q."/>
            <person name="Fang M."/>
            <person name="Yu H."/>
            <person name="Zhu C."/>
            <person name="Cai Y."/>
            <person name="He Y."/>
            <person name="Gan X."/>
            <person name="Zeng H."/>
            <person name="Yu D."/>
            <person name="Zhu Y."/>
            <person name="Jiang H."/>
            <person name="Qiu Q."/>
            <person name="Yang H."/>
            <person name="Zhang Y.E."/>
            <person name="Wang W."/>
            <person name="Zhu M."/>
            <person name="He S."/>
            <person name="Zhang G."/>
        </authorList>
    </citation>
    <scope>NUCLEOTIDE SEQUENCE</scope>
    <source>
        <strain evidence="9">Pddl_001</strain>
    </source>
</reference>
<keyword evidence="2" id="KW-0964">Secreted</keyword>
<dbReference type="InterPro" id="IPR043504">
    <property type="entry name" value="Peptidase_S1_PA_chymotrypsin"/>
</dbReference>
<evidence type="ECO:0000256" key="2">
    <source>
        <dbReference type="ARBA" id="ARBA00022525"/>
    </source>
</evidence>
<dbReference type="InterPro" id="IPR050127">
    <property type="entry name" value="Serine_Proteases_S1"/>
</dbReference>
<dbReference type="SUPFAM" id="SSF50494">
    <property type="entry name" value="Trypsin-like serine proteases"/>
    <property type="match status" value="1"/>
</dbReference>
<keyword evidence="5" id="KW-0720">Serine protease</keyword>
<dbReference type="Gene3D" id="2.40.10.10">
    <property type="entry name" value="Trypsin-like serine proteases"/>
    <property type="match status" value="2"/>
</dbReference>
<name>A0ABS2Y368_POLSP</name>
<dbReference type="InterPro" id="IPR009003">
    <property type="entry name" value="Peptidase_S1_PA"/>
</dbReference>
<sequence length="259" mass="27976">MFISSPLAASDQRLQEKIIGGYPCRRLTQPWQASLNLGYHTCGGALLNSHWVISVAHCWFPPSRILVVLGELDLSEHEGTEQPRRVTTALWHPLYDLRTRSHDVMLLRLAEPVHFTPYVRPVPLPVSCPATGTYCTVSGWGNTVGDGFVLPNKLRCAEAVIFSDPDCEAAYPGMISESMLCAGYSDMGTSGPCQGDYGGALVCDGVIHGIASWGEVCADSEGARPAVYTKLCAVLPWIKSTLTDPRASPATLNPFTAVV</sequence>
<dbReference type="CDD" id="cd00190">
    <property type="entry name" value="Tryp_SPc"/>
    <property type="match status" value="1"/>
</dbReference>
<evidence type="ECO:0000313" key="9">
    <source>
        <dbReference type="EMBL" id="MBN3280945.1"/>
    </source>
</evidence>
<accession>A0ABS2Y368</accession>
<evidence type="ECO:0000256" key="3">
    <source>
        <dbReference type="ARBA" id="ARBA00022670"/>
    </source>
</evidence>
<comment type="catalytic activity">
    <reaction evidence="6">
        <text>Preferential cleavage: Arg-|-Xaa, Lys-|-Xaa.</text>
        <dbReference type="EC" id="3.4.21.4"/>
    </reaction>
</comment>
<comment type="caution">
    <text evidence="9">The sequence shown here is derived from an EMBL/GenBank/DDBJ whole genome shotgun (WGS) entry which is preliminary data.</text>
</comment>
<feature type="non-terminal residue" evidence="9">
    <location>
        <position position="259"/>
    </location>
</feature>
<evidence type="ECO:0000313" key="10">
    <source>
        <dbReference type="Proteomes" id="UP001166093"/>
    </source>
</evidence>
<gene>
    <name evidence="9" type="primary">Try3_1</name>
    <name evidence="9" type="ORF">GTO93_0015799</name>
</gene>
<keyword evidence="4" id="KW-0378">Hydrolase</keyword>
<dbReference type="PRINTS" id="PR00722">
    <property type="entry name" value="CHYMOTRYPSIN"/>
</dbReference>
<feature type="domain" description="Peptidase S1" evidence="8">
    <location>
        <begin position="18"/>
        <end position="243"/>
    </location>
</feature>
<evidence type="ECO:0000256" key="6">
    <source>
        <dbReference type="ARBA" id="ARBA00036320"/>
    </source>
</evidence>
<protein>
    <recommendedName>
        <fullName evidence="7">trypsin</fullName>
        <ecNumber evidence="7">3.4.21.4</ecNumber>
    </recommendedName>
</protein>
<dbReference type="PANTHER" id="PTHR24264">
    <property type="entry name" value="TRYPSIN-RELATED"/>
    <property type="match status" value="1"/>
</dbReference>
<evidence type="ECO:0000259" key="8">
    <source>
        <dbReference type="PROSITE" id="PS50240"/>
    </source>
</evidence>
<dbReference type="EC" id="3.4.21.4" evidence="7"/>
<dbReference type="PANTHER" id="PTHR24264:SF65">
    <property type="entry name" value="SRCR DOMAIN-CONTAINING PROTEIN"/>
    <property type="match status" value="1"/>
</dbReference>
<proteinExistence type="predicted"/>
<dbReference type="Pfam" id="PF00089">
    <property type="entry name" value="Trypsin"/>
    <property type="match status" value="1"/>
</dbReference>
<dbReference type="PROSITE" id="PS50240">
    <property type="entry name" value="TRYPSIN_DOM"/>
    <property type="match status" value="1"/>
</dbReference>
<evidence type="ECO:0000256" key="4">
    <source>
        <dbReference type="ARBA" id="ARBA00022801"/>
    </source>
</evidence>
<keyword evidence="3" id="KW-0645">Protease</keyword>
<evidence type="ECO:0000256" key="5">
    <source>
        <dbReference type="ARBA" id="ARBA00022825"/>
    </source>
</evidence>
<evidence type="ECO:0000256" key="7">
    <source>
        <dbReference type="ARBA" id="ARBA00038868"/>
    </source>
</evidence>
<evidence type="ECO:0000256" key="1">
    <source>
        <dbReference type="ARBA" id="ARBA00004613"/>
    </source>
</evidence>
<organism evidence="9 10">
    <name type="scientific">Polyodon spathula</name>
    <name type="common">North American paddlefish</name>
    <name type="synonym">Squalus spathula</name>
    <dbReference type="NCBI Taxonomy" id="7913"/>
    <lineage>
        <taxon>Eukaryota</taxon>
        <taxon>Metazoa</taxon>
        <taxon>Chordata</taxon>
        <taxon>Craniata</taxon>
        <taxon>Vertebrata</taxon>
        <taxon>Euteleostomi</taxon>
        <taxon>Actinopterygii</taxon>
        <taxon>Chondrostei</taxon>
        <taxon>Acipenseriformes</taxon>
        <taxon>Polyodontidae</taxon>
        <taxon>Polyodon</taxon>
    </lineage>
</organism>
<feature type="non-terminal residue" evidence="9">
    <location>
        <position position="1"/>
    </location>
</feature>
<dbReference type="SMART" id="SM00020">
    <property type="entry name" value="Tryp_SPc"/>
    <property type="match status" value="1"/>
</dbReference>
<dbReference type="InterPro" id="IPR001314">
    <property type="entry name" value="Peptidase_S1A"/>
</dbReference>
<dbReference type="Proteomes" id="UP001166093">
    <property type="component" value="Unassembled WGS sequence"/>
</dbReference>
<keyword evidence="10" id="KW-1185">Reference proteome</keyword>
<comment type="subcellular location">
    <subcellularLocation>
        <location evidence="1">Secreted</location>
    </subcellularLocation>
</comment>